<organism evidence="1 2">
    <name type="scientific">Coniosporium tulheliwenetii</name>
    <dbReference type="NCBI Taxonomy" id="3383036"/>
    <lineage>
        <taxon>Eukaryota</taxon>
        <taxon>Fungi</taxon>
        <taxon>Dikarya</taxon>
        <taxon>Ascomycota</taxon>
        <taxon>Pezizomycotina</taxon>
        <taxon>Dothideomycetes</taxon>
        <taxon>Dothideomycetes incertae sedis</taxon>
        <taxon>Coniosporium</taxon>
    </lineage>
</organism>
<proteinExistence type="predicted"/>
<reference evidence="1" key="1">
    <citation type="submission" date="2022-10" db="EMBL/GenBank/DDBJ databases">
        <title>Culturing micro-colonial fungi from biological soil crusts in the Mojave desert and describing Neophaeococcomyces mojavensis, and introducing the new genera and species Taxawa tesnikishii.</title>
        <authorList>
            <person name="Kurbessoian T."/>
            <person name="Stajich J.E."/>
        </authorList>
    </citation>
    <scope>NUCLEOTIDE SEQUENCE</scope>
    <source>
        <strain evidence="1">JES_115</strain>
    </source>
</reference>
<keyword evidence="2" id="KW-1185">Reference proteome</keyword>
<protein>
    <submittedName>
        <fullName evidence="1">Uncharacterized protein</fullName>
    </submittedName>
</protein>
<accession>A0ACC2Z462</accession>
<dbReference type="Proteomes" id="UP001172680">
    <property type="component" value="Unassembled WGS sequence"/>
</dbReference>
<dbReference type="EMBL" id="JAPDRP010000014">
    <property type="protein sequence ID" value="KAJ9642026.1"/>
    <property type="molecule type" value="Genomic_DNA"/>
</dbReference>
<evidence type="ECO:0000313" key="1">
    <source>
        <dbReference type="EMBL" id="KAJ9642026.1"/>
    </source>
</evidence>
<name>A0ACC2Z462_9PEZI</name>
<comment type="caution">
    <text evidence="1">The sequence shown here is derived from an EMBL/GenBank/DDBJ whole genome shotgun (WGS) entry which is preliminary data.</text>
</comment>
<evidence type="ECO:0000313" key="2">
    <source>
        <dbReference type="Proteomes" id="UP001172680"/>
    </source>
</evidence>
<sequence length="183" mass="21520">MPQPPFETLPPELRKEILGYCLITPSLEERFRTAEAPLYTSKQMCVDMEAVLWARYAYIKTELGDHEETSFDLVSTMLEDGIRNYLTRGFAWGELQQKLEKIQLLDLLIEQYNVRAFIIDKTSHEWLSSGRGRHHESKMSWDPIMVEVDGHLRGHRIERERRRAYGDYGIDEFWGVPYSSDFS</sequence>
<gene>
    <name evidence="1" type="ORF">H2199_005241</name>
</gene>